<keyword evidence="2" id="KW-1185">Reference proteome</keyword>
<organism evidence="1 2">
    <name type="scientific">Funneliformis geosporum</name>
    <dbReference type="NCBI Taxonomy" id="1117311"/>
    <lineage>
        <taxon>Eukaryota</taxon>
        <taxon>Fungi</taxon>
        <taxon>Fungi incertae sedis</taxon>
        <taxon>Mucoromycota</taxon>
        <taxon>Glomeromycotina</taxon>
        <taxon>Glomeromycetes</taxon>
        <taxon>Glomerales</taxon>
        <taxon>Glomeraceae</taxon>
        <taxon>Funneliformis</taxon>
    </lineage>
</organism>
<accession>A0A9W4SND3</accession>
<dbReference type="Proteomes" id="UP001153678">
    <property type="component" value="Unassembled WGS sequence"/>
</dbReference>
<dbReference type="OrthoDB" id="2446464at2759"/>
<evidence type="ECO:0000313" key="2">
    <source>
        <dbReference type="Proteomes" id="UP001153678"/>
    </source>
</evidence>
<gene>
    <name evidence="1" type="ORF">FWILDA_LOCUS7185</name>
</gene>
<dbReference type="AlphaFoldDB" id="A0A9W4SND3"/>
<proteinExistence type="predicted"/>
<evidence type="ECO:0000313" key="1">
    <source>
        <dbReference type="EMBL" id="CAI2175620.1"/>
    </source>
</evidence>
<comment type="caution">
    <text evidence="1">The sequence shown here is derived from an EMBL/GenBank/DDBJ whole genome shotgun (WGS) entry which is preliminary data.</text>
</comment>
<protein>
    <submittedName>
        <fullName evidence="1">14553_t:CDS:1</fullName>
    </submittedName>
</protein>
<sequence length="108" mass="13092">MERETNGEVRYILFVDECDQISNNTMIHDPNRLRFLKELLEGNVESATYREGRLSNPLDFSWTWGEFKKYFDDAKNNPTKYKLPTWFKIPEMPKRWRDTHTLDEEDNK</sequence>
<name>A0A9W4SND3_9GLOM</name>
<reference evidence="1" key="1">
    <citation type="submission" date="2022-08" db="EMBL/GenBank/DDBJ databases">
        <authorList>
            <person name="Kallberg Y."/>
            <person name="Tangrot J."/>
            <person name="Rosling A."/>
        </authorList>
    </citation>
    <scope>NUCLEOTIDE SEQUENCE</scope>
    <source>
        <strain evidence="1">Wild A</strain>
    </source>
</reference>
<dbReference type="EMBL" id="CAMKVN010001388">
    <property type="protein sequence ID" value="CAI2175620.1"/>
    <property type="molecule type" value="Genomic_DNA"/>
</dbReference>